<dbReference type="EMBL" id="SNAA01000013">
    <property type="protein sequence ID" value="TDL78214.1"/>
    <property type="molecule type" value="Genomic_DNA"/>
</dbReference>
<reference evidence="5 6" key="1">
    <citation type="submission" date="2019-03" db="EMBL/GenBank/DDBJ databases">
        <title>Primorskyibacter sp. SS33 isolated from sediments.</title>
        <authorList>
            <person name="Xunke S."/>
        </authorList>
    </citation>
    <scope>NUCLEOTIDE SEQUENCE [LARGE SCALE GENOMIC DNA]</scope>
    <source>
        <strain evidence="5 6">SS33</strain>
    </source>
</reference>
<dbReference type="GO" id="GO:0046854">
    <property type="term" value="P:phosphatidylinositol phosphate biosynthetic process"/>
    <property type="evidence" value="ECO:0007669"/>
    <property type="project" value="InterPro"/>
</dbReference>
<comment type="caution">
    <text evidence="5">The sequence shown here is derived from an EMBL/GenBank/DDBJ whole genome shotgun (WGS) entry which is preliminary data.</text>
</comment>
<protein>
    <submittedName>
        <fullName evidence="5">3'(2'),5'-bisphosphate nucleotidase CysQ</fullName>
    </submittedName>
</protein>
<organism evidence="5 6">
    <name type="scientific">Palleronia sediminis</name>
    <dbReference type="NCBI Taxonomy" id="2547833"/>
    <lineage>
        <taxon>Bacteria</taxon>
        <taxon>Pseudomonadati</taxon>
        <taxon>Pseudomonadota</taxon>
        <taxon>Alphaproteobacteria</taxon>
        <taxon>Rhodobacterales</taxon>
        <taxon>Roseobacteraceae</taxon>
        <taxon>Palleronia</taxon>
    </lineage>
</organism>
<evidence type="ECO:0000256" key="1">
    <source>
        <dbReference type="ARBA" id="ARBA00009759"/>
    </source>
</evidence>
<dbReference type="Gene3D" id="3.40.190.80">
    <property type="match status" value="1"/>
</dbReference>
<keyword evidence="3 4" id="KW-0460">Magnesium</keyword>
<dbReference type="Gene3D" id="3.30.540.10">
    <property type="entry name" value="Fructose-1,6-Bisphosphatase, subunit A, domain 1"/>
    <property type="match status" value="1"/>
</dbReference>
<dbReference type="GO" id="GO:0046872">
    <property type="term" value="F:metal ion binding"/>
    <property type="evidence" value="ECO:0007669"/>
    <property type="project" value="UniProtKB-KW"/>
</dbReference>
<dbReference type="GO" id="GO:0006020">
    <property type="term" value="P:inositol metabolic process"/>
    <property type="evidence" value="ECO:0007669"/>
    <property type="project" value="TreeGrafter"/>
</dbReference>
<evidence type="ECO:0000313" key="5">
    <source>
        <dbReference type="EMBL" id="TDL78214.1"/>
    </source>
</evidence>
<evidence type="ECO:0000313" key="6">
    <source>
        <dbReference type="Proteomes" id="UP000295701"/>
    </source>
</evidence>
<dbReference type="AlphaFoldDB" id="A0A4R6A671"/>
<dbReference type="GO" id="GO:0008934">
    <property type="term" value="F:inositol monophosphate 1-phosphatase activity"/>
    <property type="evidence" value="ECO:0007669"/>
    <property type="project" value="TreeGrafter"/>
</dbReference>
<comment type="similarity">
    <text evidence="1">Belongs to the inositol monophosphatase superfamily.</text>
</comment>
<dbReference type="PRINTS" id="PR00377">
    <property type="entry name" value="IMPHPHTASES"/>
</dbReference>
<dbReference type="OrthoDB" id="9785695at2"/>
<evidence type="ECO:0000256" key="3">
    <source>
        <dbReference type="ARBA" id="ARBA00022842"/>
    </source>
</evidence>
<dbReference type="PROSITE" id="PS00630">
    <property type="entry name" value="IMP_2"/>
    <property type="match status" value="1"/>
</dbReference>
<dbReference type="Pfam" id="PF00459">
    <property type="entry name" value="Inositol_P"/>
    <property type="match status" value="1"/>
</dbReference>
<dbReference type="PANTHER" id="PTHR20854">
    <property type="entry name" value="INOSITOL MONOPHOSPHATASE"/>
    <property type="match status" value="1"/>
</dbReference>
<feature type="binding site" evidence="4">
    <location>
        <position position="84"/>
    </location>
    <ligand>
        <name>Mg(2+)</name>
        <dbReference type="ChEBI" id="CHEBI:18420"/>
        <label>1</label>
        <note>catalytic</note>
    </ligand>
</feature>
<dbReference type="SUPFAM" id="SSF56655">
    <property type="entry name" value="Carbohydrate phosphatase"/>
    <property type="match status" value="1"/>
</dbReference>
<gene>
    <name evidence="5" type="ORF">E2L08_12025</name>
</gene>
<evidence type="ECO:0000256" key="2">
    <source>
        <dbReference type="ARBA" id="ARBA00022723"/>
    </source>
</evidence>
<keyword evidence="6" id="KW-1185">Reference proteome</keyword>
<accession>A0A4R6A671</accession>
<dbReference type="RefSeq" id="WP_133397338.1">
    <property type="nucleotide sequence ID" value="NZ_SNAA01000013.1"/>
</dbReference>
<dbReference type="InterPro" id="IPR020550">
    <property type="entry name" value="Inositol_monophosphatase_CS"/>
</dbReference>
<comment type="cofactor">
    <cofactor evidence="4">
        <name>Mg(2+)</name>
        <dbReference type="ChEBI" id="CHEBI:18420"/>
    </cofactor>
</comment>
<proteinExistence type="inferred from homology"/>
<feature type="binding site" evidence="4">
    <location>
        <position position="205"/>
    </location>
    <ligand>
        <name>Mg(2+)</name>
        <dbReference type="ChEBI" id="CHEBI:18420"/>
        <label>1</label>
        <note>catalytic</note>
    </ligand>
</feature>
<dbReference type="InterPro" id="IPR000760">
    <property type="entry name" value="Inositol_monophosphatase-like"/>
</dbReference>
<sequence>MSAADLALLIDAALMAGDIAHRHWKGDPETWIKPDDSPVSEADIAVDTALRDALTHARPGYGWLSEETPDTPDRLGARHCFVVDPIDGTRSFLERQATWALSLAVVEDGRPTAAVVHLPARGLTYTAGIGLGATLNGEPIAVSRHATLGGATALATRATFSGAHWRAGPPPVRRVYRSSMAYRLCKMAQGGADAMLTVMPAWEWDIAAGVLIASEAGAAVTDRLGDELRFNSAGRRTEGVVAANAALHARLLDALA</sequence>
<dbReference type="PANTHER" id="PTHR20854:SF4">
    <property type="entry name" value="INOSITOL-1-MONOPHOSPHATASE-RELATED"/>
    <property type="match status" value="1"/>
</dbReference>
<evidence type="ECO:0000256" key="4">
    <source>
        <dbReference type="PIRSR" id="PIRSR600760-2"/>
    </source>
</evidence>
<dbReference type="CDD" id="cd01638">
    <property type="entry name" value="CysQ"/>
    <property type="match status" value="1"/>
</dbReference>
<feature type="binding site" evidence="4">
    <location>
        <position position="86"/>
    </location>
    <ligand>
        <name>Mg(2+)</name>
        <dbReference type="ChEBI" id="CHEBI:18420"/>
        <label>1</label>
        <note>catalytic</note>
    </ligand>
</feature>
<feature type="binding site" evidence="4">
    <location>
        <position position="66"/>
    </location>
    <ligand>
        <name>Mg(2+)</name>
        <dbReference type="ChEBI" id="CHEBI:18420"/>
        <label>1</label>
        <note>catalytic</note>
    </ligand>
</feature>
<feature type="binding site" evidence="4">
    <location>
        <position position="87"/>
    </location>
    <ligand>
        <name>Mg(2+)</name>
        <dbReference type="ChEBI" id="CHEBI:18420"/>
        <label>1</label>
        <note>catalytic</note>
    </ligand>
</feature>
<dbReference type="Proteomes" id="UP000295701">
    <property type="component" value="Unassembled WGS sequence"/>
</dbReference>
<keyword evidence="2 4" id="KW-0479">Metal-binding</keyword>
<name>A0A4R6A671_9RHOB</name>
<dbReference type="GO" id="GO:0007165">
    <property type="term" value="P:signal transduction"/>
    <property type="evidence" value="ECO:0007669"/>
    <property type="project" value="TreeGrafter"/>
</dbReference>